<evidence type="ECO:0000313" key="9">
    <source>
        <dbReference type="WBParaSite" id="PSAMB.scaffold1730size28319.g14612.t1"/>
    </source>
</evidence>
<reference evidence="9" key="1">
    <citation type="submission" date="2022-11" db="UniProtKB">
        <authorList>
            <consortium name="WormBaseParasite"/>
        </authorList>
    </citation>
    <scope>IDENTIFICATION</scope>
</reference>
<dbReference type="Proteomes" id="UP000887566">
    <property type="component" value="Unplaced"/>
</dbReference>
<evidence type="ECO:0000256" key="5">
    <source>
        <dbReference type="ARBA" id="ARBA00023242"/>
    </source>
</evidence>
<dbReference type="FunFam" id="1.10.10.10:FF:000017">
    <property type="entry name" value="transcription factor RFX3 isoform X1"/>
    <property type="match status" value="1"/>
</dbReference>
<dbReference type="Pfam" id="PF02257">
    <property type="entry name" value="RFX_DNA_binding"/>
    <property type="match status" value="1"/>
</dbReference>
<keyword evidence="3" id="KW-0238">DNA-binding</keyword>
<keyword evidence="4" id="KW-0804">Transcription</keyword>
<keyword evidence="2" id="KW-0805">Transcription regulation</keyword>
<feature type="region of interest" description="Disordered" evidence="6">
    <location>
        <begin position="1"/>
        <end position="21"/>
    </location>
</feature>
<feature type="region of interest" description="Disordered" evidence="6">
    <location>
        <begin position="180"/>
        <end position="277"/>
    </location>
</feature>
<feature type="region of interest" description="Disordered" evidence="6">
    <location>
        <begin position="64"/>
        <end position="83"/>
    </location>
</feature>
<dbReference type="AlphaFoldDB" id="A0A914VAJ1"/>
<comment type="subcellular location">
    <subcellularLocation>
        <location evidence="1">Nucleus</location>
    </subcellularLocation>
</comment>
<dbReference type="Pfam" id="PF25340">
    <property type="entry name" value="BCD_RFX"/>
    <property type="match status" value="1"/>
</dbReference>
<evidence type="ECO:0000256" key="3">
    <source>
        <dbReference type="ARBA" id="ARBA00023125"/>
    </source>
</evidence>
<feature type="compositionally biased region" description="Basic and acidic residues" evidence="6">
    <location>
        <begin position="641"/>
        <end position="657"/>
    </location>
</feature>
<dbReference type="InterPro" id="IPR039779">
    <property type="entry name" value="RFX-like"/>
</dbReference>
<dbReference type="WBParaSite" id="PSAMB.scaffold1730size28319.g14612.t1">
    <property type="protein sequence ID" value="PSAMB.scaffold1730size28319.g14612.t1"/>
    <property type="gene ID" value="PSAMB.scaffold1730size28319.g14612"/>
</dbReference>
<evidence type="ECO:0000256" key="2">
    <source>
        <dbReference type="ARBA" id="ARBA00023015"/>
    </source>
</evidence>
<accession>A0A914VAJ1</accession>
<organism evidence="8 9">
    <name type="scientific">Plectus sambesii</name>
    <dbReference type="NCBI Taxonomy" id="2011161"/>
    <lineage>
        <taxon>Eukaryota</taxon>
        <taxon>Metazoa</taxon>
        <taxon>Ecdysozoa</taxon>
        <taxon>Nematoda</taxon>
        <taxon>Chromadorea</taxon>
        <taxon>Plectida</taxon>
        <taxon>Plectina</taxon>
        <taxon>Plectoidea</taxon>
        <taxon>Plectidae</taxon>
        <taxon>Plectus</taxon>
    </lineage>
</organism>
<feature type="domain" description="RFX-type winged-helix" evidence="7">
    <location>
        <begin position="90"/>
        <end position="165"/>
    </location>
</feature>
<dbReference type="PANTHER" id="PTHR12619:SF33">
    <property type="entry name" value="RFX, ISOFORM H"/>
    <property type="match status" value="1"/>
</dbReference>
<evidence type="ECO:0000256" key="6">
    <source>
        <dbReference type="SAM" id="MobiDB-lite"/>
    </source>
</evidence>
<dbReference type="GO" id="GO:0000978">
    <property type="term" value="F:RNA polymerase II cis-regulatory region sequence-specific DNA binding"/>
    <property type="evidence" value="ECO:0007669"/>
    <property type="project" value="TreeGrafter"/>
</dbReference>
<keyword evidence="8" id="KW-1185">Reference proteome</keyword>
<evidence type="ECO:0000256" key="4">
    <source>
        <dbReference type="ARBA" id="ARBA00023163"/>
    </source>
</evidence>
<protein>
    <submittedName>
        <fullName evidence="9">RFX-type winged-helix domain-containing protein</fullName>
    </submittedName>
</protein>
<sequence length="688" mass="76661">MSLSPCEPSLPGVVSIGPPPPSAVCQSPGTYTVYAESYPYYQQYQPSLHSPAQGGQTTYIIPSGQQTSPNSLDDESAGHLSHTTRASPATIQWLLQNYETAEGVSLPRCTLYSHYLRHCADNKLDPVNAASFGKLIRSVFLGLRTRRLGTRGNSKYHYYGIRIKPESPLNRVTEDQMPMAMRNTPQHPGRTKQQRMSTRSASGGGGSGEFSSSGQQQTTAASTPSPGYPSQPNSLNAAYATGSVDSNNSFNDVPDDNHRQMLGSGEVPDVPGPDEQGLEAAVQPLGLTLHQVARFVNGYKQNNEDVLECIKNLRFGEIDECWRNFWQPENEQEENEEDKDGESQSGLSQSQLFSLSTVPQIQQYVQNMDFAFYQVLVDVLIPDVLKNIPAPLTQQIRNFAKSLENQLMLAMQGAPDVMQKMKLTAVKTLAQTLRRYTSLNHLAQAARAVLQQPQQITQMLNDLNRVDFVNVQEQATWVCKCDPLLVEQLQTNFKANLGKQKTLEQWAEWLEAVVDQVLASYHDKSLHEIANVAKQFLLKWSFYSSMVIRDLTLRSAQSFGSFHLIRLLYDEYMFYLVEQRLAKAANLSCIAVMAQHPDLFPNASLPVNLHTSEPIFINGAADVLMGNMEDFEEQRALPITGREDEQTGRDDRPDEQHPAITDHTQAASPHRLSDDTADIGAVKRARLE</sequence>
<keyword evidence="5" id="KW-0539">Nucleus</keyword>
<dbReference type="PROSITE" id="PS51526">
    <property type="entry name" value="RFX_DBD"/>
    <property type="match status" value="1"/>
</dbReference>
<dbReference type="InterPro" id="IPR036388">
    <property type="entry name" value="WH-like_DNA-bd_sf"/>
</dbReference>
<dbReference type="SUPFAM" id="SSF46785">
    <property type="entry name" value="Winged helix' DNA-binding domain"/>
    <property type="match status" value="1"/>
</dbReference>
<evidence type="ECO:0000256" key="1">
    <source>
        <dbReference type="ARBA" id="ARBA00004123"/>
    </source>
</evidence>
<dbReference type="GO" id="GO:0005634">
    <property type="term" value="C:nucleus"/>
    <property type="evidence" value="ECO:0007669"/>
    <property type="project" value="UniProtKB-SubCell"/>
</dbReference>
<dbReference type="InterPro" id="IPR036390">
    <property type="entry name" value="WH_DNA-bd_sf"/>
</dbReference>
<dbReference type="InterPro" id="IPR057321">
    <property type="entry name" value="RFX1-4/6/8-like_BCD"/>
</dbReference>
<name>A0A914VAJ1_9BILA</name>
<feature type="region of interest" description="Disordered" evidence="6">
    <location>
        <begin position="635"/>
        <end position="688"/>
    </location>
</feature>
<evidence type="ECO:0000313" key="8">
    <source>
        <dbReference type="Proteomes" id="UP000887566"/>
    </source>
</evidence>
<dbReference type="GO" id="GO:0000981">
    <property type="term" value="F:DNA-binding transcription factor activity, RNA polymerase II-specific"/>
    <property type="evidence" value="ECO:0007669"/>
    <property type="project" value="TreeGrafter"/>
</dbReference>
<feature type="compositionally biased region" description="Low complexity" evidence="6">
    <location>
        <begin position="209"/>
        <end position="225"/>
    </location>
</feature>
<dbReference type="InterPro" id="IPR003150">
    <property type="entry name" value="DNA-bd_RFX"/>
</dbReference>
<dbReference type="PANTHER" id="PTHR12619">
    <property type="entry name" value="RFX TRANSCRIPTION FACTOR FAMILY"/>
    <property type="match status" value="1"/>
</dbReference>
<evidence type="ECO:0000259" key="7">
    <source>
        <dbReference type="PROSITE" id="PS51526"/>
    </source>
</evidence>
<proteinExistence type="predicted"/>
<dbReference type="Gene3D" id="1.10.10.10">
    <property type="entry name" value="Winged helix-like DNA-binding domain superfamily/Winged helix DNA-binding domain"/>
    <property type="match status" value="1"/>
</dbReference>